<evidence type="ECO:0000256" key="1">
    <source>
        <dbReference type="SAM" id="MobiDB-lite"/>
    </source>
</evidence>
<organism evidence="2 3">
    <name type="scientific">Trifolium medium</name>
    <dbReference type="NCBI Taxonomy" id="97028"/>
    <lineage>
        <taxon>Eukaryota</taxon>
        <taxon>Viridiplantae</taxon>
        <taxon>Streptophyta</taxon>
        <taxon>Embryophyta</taxon>
        <taxon>Tracheophyta</taxon>
        <taxon>Spermatophyta</taxon>
        <taxon>Magnoliopsida</taxon>
        <taxon>eudicotyledons</taxon>
        <taxon>Gunneridae</taxon>
        <taxon>Pentapetalae</taxon>
        <taxon>rosids</taxon>
        <taxon>fabids</taxon>
        <taxon>Fabales</taxon>
        <taxon>Fabaceae</taxon>
        <taxon>Papilionoideae</taxon>
        <taxon>50 kb inversion clade</taxon>
        <taxon>NPAAA clade</taxon>
        <taxon>Hologalegina</taxon>
        <taxon>IRL clade</taxon>
        <taxon>Trifolieae</taxon>
        <taxon>Trifolium</taxon>
    </lineage>
</organism>
<dbReference type="EMBL" id="LXQA010242148">
    <property type="protein sequence ID" value="MCI37217.1"/>
    <property type="molecule type" value="Genomic_DNA"/>
</dbReference>
<protein>
    <submittedName>
        <fullName evidence="2">Uncharacterized protein</fullName>
    </submittedName>
</protein>
<dbReference type="AlphaFoldDB" id="A0A392RLR0"/>
<feature type="compositionally biased region" description="Polar residues" evidence="1">
    <location>
        <begin position="57"/>
        <end position="66"/>
    </location>
</feature>
<reference evidence="2 3" key="1">
    <citation type="journal article" date="2018" name="Front. Plant Sci.">
        <title>Red Clover (Trifolium pratense) and Zigzag Clover (T. medium) - A Picture of Genomic Similarities and Differences.</title>
        <authorList>
            <person name="Dluhosova J."/>
            <person name="Istvanek J."/>
            <person name="Nedelnik J."/>
            <person name="Repkova J."/>
        </authorList>
    </citation>
    <scope>NUCLEOTIDE SEQUENCE [LARGE SCALE GENOMIC DNA]</scope>
    <source>
        <strain evidence="3">cv. 10/8</strain>
        <tissue evidence="2">Leaf</tissue>
    </source>
</reference>
<feature type="compositionally biased region" description="Polar residues" evidence="1">
    <location>
        <begin position="73"/>
        <end position="83"/>
    </location>
</feature>
<keyword evidence="3" id="KW-1185">Reference proteome</keyword>
<sequence>AEAKQQPLPKPPHEKLQQTLNTAKTHQPYCKQLTNPPPEHEILPSPETAVNKHCKKPNTTSANITTKPPPNQPLNTTKATPPE</sequence>
<dbReference type="Proteomes" id="UP000265520">
    <property type="component" value="Unassembled WGS sequence"/>
</dbReference>
<name>A0A392RLR0_9FABA</name>
<evidence type="ECO:0000313" key="3">
    <source>
        <dbReference type="Proteomes" id="UP000265520"/>
    </source>
</evidence>
<accession>A0A392RLR0</accession>
<feature type="region of interest" description="Disordered" evidence="1">
    <location>
        <begin position="28"/>
        <end position="83"/>
    </location>
</feature>
<feature type="non-terminal residue" evidence="2">
    <location>
        <position position="1"/>
    </location>
</feature>
<proteinExistence type="predicted"/>
<evidence type="ECO:0000313" key="2">
    <source>
        <dbReference type="EMBL" id="MCI37217.1"/>
    </source>
</evidence>
<comment type="caution">
    <text evidence="2">The sequence shown here is derived from an EMBL/GenBank/DDBJ whole genome shotgun (WGS) entry which is preliminary data.</text>
</comment>